<reference evidence="1" key="4">
    <citation type="submission" date="2019-03" db="UniProtKB">
        <authorList>
            <consortium name="EnsemblPlants"/>
        </authorList>
    </citation>
    <scope>IDENTIFICATION</scope>
</reference>
<reference evidence="2" key="1">
    <citation type="journal article" date="2014" name="Science">
        <title>Ancient hybridizations among the ancestral genomes of bread wheat.</title>
        <authorList>
            <consortium name="International Wheat Genome Sequencing Consortium,"/>
            <person name="Marcussen T."/>
            <person name="Sandve S.R."/>
            <person name="Heier L."/>
            <person name="Spannagl M."/>
            <person name="Pfeifer M."/>
            <person name="Jakobsen K.S."/>
            <person name="Wulff B.B."/>
            <person name="Steuernagel B."/>
            <person name="Mayer K.F."/>
            <person name="Olsen O.A."/>
        </authorList>
    </citation>
    <scope>NUCLEOTIDE SEQUENCE [LARGE SCALE GENOMIC DNA]</scope>
    <source>
        <strain evidence="2">cv. AL8/78</strain>
    </source>
</reference>
<evidence type="ECO:0000313" key="1">
    <source>
        <dbReference type="EnsemblPlants" id="AET1Gv20348500.7"/>
    </source>
</evidence>
<reference evidence="1" key="5">
    <citation type="journal article" date="2021" name="G3 (Bethesda)">
        <title>Aegilops tauschii genome assembly Aet v5.0 features greater sequence contiguity and improved annotation.</title>
        <authorList>
            <person name="Wang L."/>
            <person name="Zhu T."/>
            <person name="Rodriguez J.C."/>
            <person name="Deal K.R."/>
            <person name="Dubcovsky J."/>
            <person name="McGuire P.E."/>
            <person name="Lux T."/>
            <person name="Spannagl M."/>
            <person name="Mayer K.F.X."/>
            <person name="Baldrich P."/>
            <person name="Meyers B.C."/>
            <person name="Huo N."/>
            <person name="Gu Y.Q."/>
            <person name="Zhou H."/>
            <person name="Devos K.M."/>
            <person name="Bennetzen J.L."/>
            <person name="Unver T."/>
            <person name="Budak H."/>
            <person name="Gulick P.J."/>
            <person name="Galiba G."/>
            <person name="Kalapos B."/>
            <person name="Nelson D.R."/>
            <person name="Li P."/>
            <person name="You F.M."/>
            <person name="Luo M.C."/>
            <person name="Dvorak J."/>
        </authorList>
    </citation>
    <scope>NUCLEOTIDE SEQUENCE [LARGE SCALE GENOMIC DNA]</scope>
    <source>
        <strain evidence="1">cv. AL8/78</strain>
    </source>
</reference>
<reference evidence="1" key="3">
    <citation type="journal article" date="2017" name="Nature">
        <title>Genome sequence of the progenitor of the wheat D genome Aegilops tauschii.</title>
        <authorList>
            <person name="Luo M.C."/>
            <person name="Gu Y.Q."/>
            <person name="Puiu D."/>
            <person name="Wang H."/>
            <person name="Twardziok S.O."/>
            <person name="Deal K.R."/>
            <person name="Huo N."/>
            <person name="Zhu T."/>
            <person name="Wang L."/>
            <person name="Wang Y."/>
            <person name="McGuire P.E."/>
            <person name="Liu S."/>
            <person name="Long H."/>
            <person name="Ramasamy R.K."/>
            <person name="Rodriguez J.C."/>
            <person name="Van S.L."/>
            <person name="Yuan L."/>
            <person name="Wang Z."/>
            <person name="Xia Z."/>
            <person name="Xiao L."/>
            <person name="Anderson O.D."/>
            <person name="Ouyang S."/>
            <person name="Liang Y."/>
            <person name="Zimin A.V."/>
            <person name="Pertea G."/>
            <person name="Qi P."/>
            <person name="Bennetzen J.L."/>
            <person name="Dai X."/>
            <person name="Dawson M.W."/>
            <person name="Muller H.G."/>
            <person name="Kugler K."/>
            <person name="Rivarola-Duarte L."/>
            <person name="Spannagl M."/>
            <person name="Mayer K.F.X."/>
            <person name="Lu F.H."/>
            <person name="Bevan M.W."/>
            <person name="Leroy P."/>
            <person name="Li P."/>
            <person name="You F.M."/>
            <person name="Sun Q."/>
            <person name="Liu Z."/>
            <person name="Lyons E."/>
            <person name="Wicker T."/>
            <person name="Salzberg S.L."/>
            <person name="Devos K.M."/>
            <person name="Dvorak J."/>
        </authorList>
    </citation>
    <scope>NUCLEOTIDE SEQUENCE [LARGE SCALE GENOMIC DNA]</scope>
    <source>
        <strain evidence="1">cv. AL8/78</strain>
    </source>
</reference>
<dbReference type="AlphaFoldDB" id="A0A452YA37"/>
<organism evidence="1 2">
    <name type="scientific">Aegilops tauschii subsp. strangulata</name>
    <name type="common">Goatgrass</name>
    <dbReference type="NCBI Taxonomy" id="200361"/>
    <lineage>
        <taxon>Eukaryota</taxon>
        <taxon>Viridiplantae</taxon>
        <taxon>Streptophyta</taxon>
        <taxon>Embryophyta</taxon>
        <taxon>Tracheophyta</taxon>
        <taxon>Spermatophyta</taxon>
        <taxon>Magnoliopsida</taxon>
        <taxon>Liliopsida</taxon>
        <taxon>Poales</taxon>
        <taxon>Poaceae</taxon>
        <taxon>BOP clade</taxon>
        <taxon>Pooideae</taxon>
        <taxon>Triticodae</taxon>
        <taxon>Triticeae</taxon>
        <taxon>Triticinae</taxon>
        <taxon>Aegilops</taxon>
    </lineage>
</organism>
<accession>A0A452YA37</accession>
<name>A0A452YA37_AEGTS</name>
<evidence type="ECO:0000313" key="2">
    <source>
        <dbReference type="Proteomes" id="UP000015105"/>
    </source>
</evidence>
<dbReference type="SUPFAM" id="SSF56219">
    <property type="entry name" value="DNase I-like"/>
    <property type="match status" value="1"/>
</dbReference>
<keyword evidence="2" id="KW-1185">Reference proteome</keyword>
<dbReference type="EnsemblPlants" id="AET1Gv20348500.7">
    <property type="protein sequence ID" value="AET1Gv20348500.7"/>
    <property type="gene ID" value="AET1Gv20348500"/>
</dbReference>
<reference evidence="2" key="2">
    <citation type="journal article" date="2017" name="Nat. Plants">
        <title>The Aegilops tauschii genome reveals multiple impacts of transposons.</title>
        <authorList>
            <person name="Zhao G."/>
            <person name="Zou C."/>
            <person name="Li K."/>
            <person name="Wang K."/>
            <person name="Li T."/>
            <person name="Gao L."/>
            <person name="Zhang X."/>
            <person name="Wang H."/>
            <person name="Yang Z."/>
            <person name="Liu X."/>
            <person name="Jiang W."/>
            <person name="Mao L."/>
            <person name="Kong X."/>
            <person name="Jiao Y."/>
            <person name="Jia J."/>
        </authorList>
    </citation>
    <scope>NUCLEOTIDE SEQUENCE [LARGE SCALE GENOMIC DNA]</scope>
    <source>
        <strain evidence="2">cv. AL8/78</strain>
    </source>
</reference>
<proteinExistence type="predicted"/>
<dbReference type="Proteomes" id="UP000015105">
    <property type="component" value="Chromosome 1D"/>
</dbReference>
<dbReference type="InterPro" id="IPR036691">
    <property type="entry name" value="Endo/exonu/phosph_ase_sf"/>
</dbReference>
<protein>
    <submittedName>
        <fullName evidence="1">Uncharacterized protein</fullName>
    </submittedName>
</protein>
<dbReference type="Gramene" id="AET1Gv20348500.7">
    <property type="protein sequence ID" value="AET1Gv20348500.7"/>
    <property type="gene ID" value="AET1Gv20348500"/>
</dbReference>
<sequence length="71" mass="8568">HERDYRQVQTGSGTPWWMSVVYRLQEDDNKIAFLQELRDIRLDCAWPWMICDDFNLIYRDEDKKTAISITA</sequence>